<feature type="region of interest" description="Disordered" evidence="1">
    <location>
        <begin position="1"/>
        <end position="93"/>
    </location>
</feature>
<dbReference type="EMBL" id="SRLO01000855">
    <property type="protein sequence ID" value="TNN45281.1"/>
    <property type="molecule type" value="Genomic_DNA"/>
</dbReference>
<keyword evidence="3" id="KW-1185">Reference proteome</keyword>
<feature type="compositionally biased region" description="Basic residues" evidence="1">
    <location>
        <begin position="51"/>
        <end position="62"/>
    </location>
</feature>
<dbReference type="Proteomes" id="UP000314294">
    <property type="component" value="Unassembled WGS sequence"/>
</dbReference>
<reference evidence="2 3" key="1">
    <citation type="submission" date="2019-03" db="EMBL/GenBank/DDBJ databases">
        <title>First draft genome of Liparis tanakae, snailfish: a comprehensive survey of snailfish specific genes.</title>
        <authorList>
            <person name="Kim W."/>
            <person name="Song I."/>
            <person name="Jeong J.-H."/>
            <person name="Kim D."/>
            <person name="Kim S."/>
            <person name="Ryu S."/>
            <person name="Song J.Y."/>
            <person name="Lee S.K."/>
        </authorList>
    </citation>
    <scope>NUCLEOTIDE SEQUENCE [LARGE SCALE GENOMIC DNA]</scope>
    <source>
        <tissue evidence="2">Muscle</tissue>
    </source>
</reference>
<feature type="compositionally biased region" description="Low complexity" evidence="1">
    <location>
        <begin position="12"/>
        <end position="25"/>
    </location>
</feature>
<evidence type="ECO:0000313" key="2">
    <source>
        <dbReference type="EMBL" id="TNN45281.1"/>
    </source>
</evidence>
<sequence>MEPALPPPSSAPSPTSRESTSSIRVRGGGGRSNRGPNTALRTRERTEIKRHPTRKRMLRWTKSRSSATEWSRKKPGKSLRSTSKYPPTCGSRV</sequence>
<protein>
    <submittedName>
        <fullName evidence="2">Uncharacterized protein</fullName>
    </submittedName>
</protein>
<name>A0A4Z2FWI2_9TELE</name>
<gene>
    <name evidence="2" type="ORF">EYF80_044511</name>
</gene>
<accession>A0A4Z2FWI2</accession>
<evidence type="ECO:0000313" key="3">
    <source>
        <dbReference type="Proteomes" id="UP000314294"/>
    </source>
</evidence>
<dbReference type="AlphaFoldDB" id="A0A4Z2FWI2"/>
<proteinExistence type="predicted"/>
<comment type="caution">
    <text evidence="2">The sequence shown here is derived from an EMBL/GenBank/DDBJ whole genome shotgun (WGS) entry which is preliminary data.</text>
</comment>
<organism evidence="2 3">
    <name type="scientific">Liparis tanakae</name>
    <name type="common">Tanaka's snailfish</name>
    <dbReference type="NCBI Taxonomy" id="230148"/>
    <lineage>
        <taxon>Eukaryota</taxon>
        <taxon>Metazoa</taxon>
        <taxon>Chordata</taxon>
        <taxon>Craniata</taxon>
        <taxon>Vertebrata</taxon>
        <taxon>Euteleostomi</taxon>
        <taxon>Actinopterygii</taxon>
        <taxon>Neopterygii</taxon>
        <taxon>Teleostei</taxon>
        <taxon>Neoteleostei</taxon>
        <taxon>Acanthomorphata</taxon>
        <taxon>Eupercaria</taxon>
        <taxon>Perciformes</taxon>
        <taxon>Cottioidei</taxon>
        <taxon>Cottales</taxon>
        <taxon>Liparidae</taxon>
        <taxon>Liparis</taxon>
    </lineage>
</organism>
<feature type="compositionally biased region" description="Pro residues" evidence="1">
    <location>
        <begin position="1"/>
        <end position="11"/>
    </location>
</feature>
<feature type="compositionally biased region" description="Basic and acidic residues" evidence="1">
    <location>
        <begin position="41"/>
        <end position="50"/>
    </location>
</feature>
<evidence type="ECO:0000256" key="1">
    <source>
        <dbReference type="SAM" id="MobiDB-lite"/>
    </source>
</evidence>